<gene>
    <name evidence="3" type="ORF">Glove_123g195</name>
</gene>
<comment type="similarity">
    <text evidence="1">Belongs to the TRIAP1/MDM35 family.</text>
</comment>
<dbReference type="GO" id="GO:0045332">
    <property type="term" value="P:phospholipid translocation"/>
    <property type="evidence" value="ECO:0007669"/>
    <property type="project" value="TreeGrafter"/>
</dbReference>
<keyword evidence="2" id="KW-1015">Disulfide bond</keyword>
<dbReference type="GO" id="GO:1990050">
    <property type="term" value="F:phosphatidic acid transfer activity"/>
    <property type="evidence" value="ECO:0007669"/>
    <property type="project" value="TreeGrafter"/>
</dbReference>
<dbReference type="PANTHER" id="PTHR46403:SF1">
    <property type="entry name" value="TP53-REGULATED INHIBITOR OF APOPTOSIS 1"/>
    <property type="match status" value="1"/>
</dbReference>
<protein>
    <recommendedName>
        <fullName evidence="5">Mitochondrial distribution and morphology protein 35</fullName>
    </recommendedName>
</protein>
<dbReference type="AlphaFoldDB" id="A0A397J7L4"/>
<dbReference type="InterPro" id="IPR007918">
    <property type="entry name" value="MDM35_apoptosis"/>
</dbReference>
<dbReference type="PANTHER" id="PTHR46403">
    <property type="entry name" value="TP53-REGULATED INHIBITOR OF APOPTOSIS 1"/>
    <property type="match status" value="1"/>
</dbReference>
<dbReference type="EMBL" id="PQFF01000115">
    <property type="protein sequence ID" value="RHZ81174.1"/>
    <property type="molecule type" value="Genomic_DNA"/>
</dbReference>
<proteinExistence type="inferred from homology"/>
<evidence type="ECO:0000256" key="1">
    <source>
        <dbReference type="ARBA" id="ARBA00006196"/>
    </source>
</evidence>
<accession>A0A397J7L4</accession>
<dbReference type="GO" id="GO:0005829">
    <property type="term" value="C:cytosol"/>
    <property type="evidence" value="ECO:0007669"/>
    <property type="project" value="TreeGrafter"/>
</dbReference>
<evidence type="ECO:0000313" key="3">
    <source>
        <dbReference type="EMBL" id="RHZ81174.1"/>
    </source>
</evidence>
<sequence>MSQSIGVNCNELKKEYDACFNRWYSEKFLKGDPKPECEELFKKYRDCVLIAVKQKQIDKLLVEARKDDPFSSITEVNK</sequence>
<dbReference type="GO" id="GO:0005758">
    <property type="term" value="C:mitochondrial intermembrane space"/>
    <property type="evidence" value="ECO:0007669"/>
    <property type="project" value="TreeGrafter"/>
</dbReference>
<keyword evidence="4" id="KW-1185">Reference proteome</keyword>
<dbReference type="Proteomes" id="UP000266861">
    <property type="component" value="Unassembled WGS sequence"/>
</dbReference>
<dbReference type="PROSITE" id="PS51808">
    <property type="entry name" value="CHCH"/>
    <property type="match status" value="1"/>
</dbReference>
<evidence type="ECO:0000313" key="4">
    <source>
        <dbReference type="Proteomes" id="UP000266861"/>
    </source>
</evidence>
<dbReference type="Pfam" id="PF05254">
    <property type="entry name" value="UPF0203"/>
    <property type="match status" value="1"/>
</dbReference>
<dbReference type="OrthoDB" id="19091at2759"/>
<evidence type="ECO:0008006" key="5">
    <source>
        <dbReference type="Google" id="ProtNLM"/>
    </source>
</evidence>
<reference evidence="3 4" key="1">
    <citation type="submission" date="2018-08" db="EMBL/GenBank/DDBJ databases">
        <title>Genome and evolution of the arbuscular mycorrhizal fungus Diversispora epigaea (formerly Glomus versiforme) and its bacterial endosymbionts.</title>
        <authorList>
            <person name="Sun X."/>
            <person name="Fei Z."/>
            <person name="Harrison M."/>
        </authorList>
    </citation>
    <scope>NUCLEOTIDE SEQUENCE [LARGE SCALE GENOMIC DNA]</scope>
    <source>
        <strain evidence="3 4">IT104</strain>
    </source>
</reference>
<comment type="caution">
    <text evidence="3">The sequence shown here is derived from an EMBL/GenBank/DDBJ whole genome shotgun (WGS) entry which is preliminary data.</text>
</comment>
<dbReference type="GO" id="GO:0005634">
    <property type="term" value="C:nucleus"/>
    <property type="evidence" value="ECO:0007669"/>
    <property type="project" value="TreeGrafter"/>
</dbReference>
<name>A0A397J7L4_9GLOM</name>
<dbReference type="STRING" id="1348612.A0A397J7L4"/>
<organism evidence="3 4">
    <name type="scientific">Diversispora epigaea</name>
    <dbReference type="NCBI Taxonomy" id="1348612"/>
    <lineage>
        <taxon>Eukaryota</taxon>
        <taxon>Fungi</taxon>
        <taxon>Fungi incertae sedis</taxon>
        <taxon>Mucoromycota</taxon>
        <taxon>Glomeromycotina</taxon>
        <taxon>Glomeromycetes</taxon>
        <taxon>Diversisporales</taxon>
        <taxon>Diversisporaceae</taxon>
        <taxon>Diversispora</taxon>
    </lineage>
</organism>
<evidence type="ECO:0000256" key="2">
    <source>
        <dbReference type="ARBA" id="ARBA00023157"/>
    </source>
</evidence>